<comment type="caution">
    <text evidence="2">The sequence shown here is derived from an EMBL/GenBank/DDBJ whole genome shotgun (WGS) entry which is preliminary data.</text>
</comment>
<proteinExistence type="predicted"/>
<keyword evidence="3" id="KW-1185">Reference proteome</keyword>
<evidence type="ECO:0000313" key="3">
    <source>
        <dbReference type="Proteomes" id="UP000068164"/>
    </source>
</evidence>
<gene>
    <name evidence="2" type="ORF">AS026_12865</name>
</gene>
<evidence type="ECO:0000313" key="2">
    <source>
        <dbReference type="EMBL" id="KWV47956.1"/>
    </source>
</evidence>
<reference evidence="2 3" key="1">
    <citation type="submission" date="2015-11" db="EMBL/GenBank/DDBJ databases">
        <title>Draft Genome Sequence of the Strain BR 10423 (Rhizobium sp.) isolated from nodules of Mimosa pudica.</title>
        <authorList>
            <person name="Barauna A.C."/>
            <person name="Zilli J.E."/>
            <person name="Simoes-Araujo J.L."/>
            <person name="Reis V.M."/>
            <person name="James E.K."/>
            <person name="Reis F.B.Jr."/>
            <person name="Rouws L.F."/>
            <person name="Passos S.R."/>
            <person name="Gois S.R."/>
        </authorList>
    </citation>
    <scope>NUCLEOTIDE SEQUENCE [LARGE SCALE GENOMIC DNA]</scope>
    <source>
        <strain evidence="2 3">BR10423</strain>
    </source>
</reference>
<dbReference type="EMBL" id="LNCD01000101">
    <property type="protein sequence ID" value="KWV47956.1"/>
    <property type="molecule type" value="Genomic_DNA"/>
</dbReference>
<protein>
    <submittedName>
        <fullName evidence="2">Uncharacterized protein</fullName>
    </submittedName>
</protein>
<sequence length="71" mass="7368">MVSIAIGSEKDQPFLPLGAPDRKVPGAGNTEDVLHRQCILIATKSGAQIPTDEQKSLGDILPAVALVTGFA</sequence>
<accession>A0A109JFL4</accession>
<evidence type="ECO:0000256" key="1">
    <source>
        <dbReference type="SAM" id="MobiDB-lite"/>
    </source>
</evidence>
<dbReference type="Proteomes" id="UP000068164">
    <property type="component" value="Unassembled WGS sequence"/>
</dbReference>
<name>A0A109JFL4_9HYPH</name>
<dbReference type="AlphaFoldDB" id="A0A109JFL4"/>
<feature type="region of interest" description="Disordered" evidence="1">
    <location>
        <begin position="1"/>
        <end position="28"/>
    </location>
</feature>
<organism evidence="2 3">
    <name type="scientific">Rhizobium altiplani</name>
    <dbReference type="NCBI Taxonomy" id="1864509"/>
    <lineage>
        <taxon>Bacteria</taxon>
        <taxon>Pseudomonadati</taxon>
        <taxon>Pseudomonadota</taxon>
        <taxon>Alphaproteobacteria</taxon>
        <taxon>Hyphomicrobiales</taxon>
        <taxon>Rhizobiaceae</taxon>
        <taxon>Rhizobium/Agrobacterium group</taxon>
        <taxon>Rhizobium</taxon>
    </lineage>
</organism>